<organism evidence="1 2">
    <name type="scientific">Thioclava indica</name>
    <dbReference type="NCBI Taxonomy" id="1353528"/>
    <lineage>
        <taxon>Bacteria</taxon>
        <taxon>Pseudomonadati</taxon>
        <taxon>Pseudomonadota</taxon>
        <taxon>Alphaproteobacteria</taxon>
        <taxon>Rhodobacterales</taxon>
        <taxon>Paracoccaceae</taxon>
        <taxon>Thioclava</taxon>
    </lineage>
</organism>
<dbReference type="Proteomes" id="UP000027471">
    <property type="component" value="Unassembled WGS sequence"/>
</dbReference>
<evidence type="ECO:0000313" key="2">
    <source>
        <dbReference type="Proteomes" id="UP000027471"/>
    </source>
</evidence>
<evidence type="ECO:0000313" key="1">
    <source>
        <dbReference type="EMBL" id="KEO61733.1"/>
    </source>
</evidence>
<accession>A0A074K1W6</accession>
<proteinExistence type="predicted"/>
<dbReference type="AlphaFoldDB" id="A0A074K1W6"/>
<name>A0A074K1W6_9RHOB</name>
<reference evidence="1 2" key="1">
    <citation type="journal article" date="2015" name="Antonie Van Leeuwenhoek">
        <title>Thioclava indica sp. nov., isolated from surface seawater of the Indian Ocean.</title>
        <authorList>
            <person name="Liu Y."/>
            <person name="Lai Q."/>
            <person name="Du J."/>
            <person name="Xu H."/>
            <person name="Jiang L."/>
            <person name="Shao Z."/>
        </authorList>
    </citation>
    <scope>NUCLEOTIDE SEQUENCE [LARGE SCALE GENOMIC DNA]</scope>
    <source>
        <strain evidence="1 2">DT23-4</strain>
    </source>
</reference>
<protein>
    <submittedName>
        <fullName evidence="1">Uncharacterized protein</fullName>
    </submittedName>
</protein>
<dbReference type="STRING" id="1353528.DT23_01810"/>
<comment type="caution">
    <text evidence="1">The sequence shown here is derived from an EMBL/GenBank/DDBJ whole genome shotgun (WGS) entry which is preliminary data.</text>
</comment>
<dbReference type="EMBL" id="AUNB01000001">
    <property type="protein sequence ID" value="KEO61733.1"/>
    <property type="molecule type" value="Genomic_DNA"/>
</dbReference>
<gene>
    <name evidence="1" type="ORF">DT23_01810</name>
</gene>
<keyword evidence="2" id="KW-1185">Reference proteome</keyword>
<sequence>MAAIVRRPPAMNTRKVIGGFPPVFRPLTRFAFHASRFSR</sequence>